<keyword evidence="3" id="KW-1185">Reference proteome</keyword>
<proteinExistence type="predicted"/>
<evidence type="ECO:0000313" key="2">
    <source>
        <dbReference type="EMBL" id="EFN61444.1"/>
    </source>
</evidence>
<evidence type="ECO:0000256" key="1">
    <source>
        <dbReference type="SAM" id="Coils"/>
    </source>
</evidence>
<protein>
    <submittedName>
        <fullName evidence="2">Uncharacterized protein</fullName>
    </submittedName>
</protein>
<feature type="coiled-coil region" evidence="1">
    <location>
        <begin position="484"/>
        <end position="624"/>
    </location>
</feature>
<reference evidence="2 3" key="1">
    <citation type="journal article" date="2010" name="Science">
        <title>Genomic comparison of the ants Camponotus floridanus and Harpegnathos saltator.</title>
        <authorList>
            <person name="Bonasio R."/>
            <person name="Zhang G."/>
            <person name="Ye C."/>
            <person name="Mutti N.S."/>
            <person name="Fang X."/>
            <person name="Qin N."/>
            <person name="Donahue G."/>
            <person name="Yang P."/>
            <person name="Li Q."/>
            <person name="Li C."/>
            <person name="Zhang P."/>
            <person name="Huang Z."/>
            <person name="Berger S.L."/>
            <person name="Reinberg D."/>
            <person name="Wang J."/>
            <person name="Liebig J."/>
        </authorList>
    </citation>
    <scope>NUCLEOTIDE SEQUENCE [LARGE SCALE GENOMIC DNA]</scope>
    <source>
        <strain evidence="3">C129</strain>
    </source>
</reference>
<sequence>MTERRVMEVRVGFTSRKAQLERRIARERRQYVGLELWKKNDEPDGWQRPSWRYYEDRHREMKRLRKEETYSCFLGDSLMCEESSSGISSNNISARRPSMTLNMLSNRKPTTAISAEKRHLEIQYSAKKMRYTNLKKTLAEKQKITQDLYDEISNLREKIITAGGKDPGKIEEPKSFQVECLKQSPSIETNLHDYGQWEQICMDESTVMGVSLLQNQLEDLCDRSQELCQRALDRSSSFVSLVKSWLTESRKQDEMGKVSILVDYSEAEMQQTNLVQSNEELKTQLDELKAAQKDFITEFATRSSNLRIEYDNYLSRMKKEQQNVERKDLQEQLNIALQELKAERDKASQGKERMRMIDLQMQKAKTRIRDLEVHVTNEELKSQQLQNGMKTLEAQLKQKDQSMELRMKDMNKAMKSSEDLIAKMEKQRDNFESRQQAENALTEIEERCKHLEEKSQLLCDLASEKSNNLVVTDNNHTENEICLYNDLTAARAQLEQQREKIEQLEREKQEIVTVMYQAASDNEDETKDKLAAELIAKTNDLQNLMLEHAQLQNIARFTQERNEMLENQLAEVQRHLYAKSKEGGKTGFDTIELQQQISDLRNSLAEAMQQNQELETTLTQKQLELEQRDRVMREQSKFLKARDELLSLLKGKQTNANNLVNENYEDIDEINKQIAAKTEAIQELYTTLESKQMQVMRLEKLVKLLEDQQDRAQAQRTRLEHRIAQLEVSLREKNNNNRTKTFGIL</sequence>
<dbReference type="STRING" id="104421.E2AYT1"/>
<gene>
    <name evidence="2" type="ORF">EAG_10820</name>
</gene>
<dbReference type="FunCoup" id="E2AYT1">
    <property type="interactions" value="667"/>
</dbReference>
<dbReference type="OMA" id="REMDLWA"/>
<feature type="coiled-coil region" evidence="1">
    <location>
        <begin position="264"/>
        <end position="454"/>
    </location>
</feature>
<dbReference type="Proteomes" id="UP000000311">
    <property type="component" value="Unassembled WGS sequence"/>
</dbReference>
<name>E2AYT1_CAMFO</name>
<dbReference type="OrthoDB" id="8197438at2759"/>
<dbReference type="EMBL" id="GL443983">
    <property type="protein sequence ID" value="EFN61444.1"/>
    <property type="molecule type" value="Genomic_DNA"/>
</dbReference>
<feature type="coiled-coil region" evidence="1">
    <location>
        <begin position="667"/>
        <end position="736"/>
    </location>
</feature>
<dbReference type="InParanoid" id="E2AYT1"/>
<dbReference type="AlphaFoldDB" id="E2AYT1"/>
<organism evidence="3">
    <name type="scientific">Camponotus floridanus</name>
    <name type="common">Florida carpenter ant</name>
    <dbReference type="NCBI Taxonomy" id="104421"/>
    <lineage>
        <taxon>Eukaryota</taxon>
        <taxon>Metazoa</taxon>
        <taxon>Ecdysozoa</taxon>
        <taxon>Arthropoda</taxon>
        <taxon>Hexapoda</taxon>
        <taxon>Insecta</taxon>
        <taxon>Pterygota</taxon>
        <taxon>Neoptera</taxon>
        <taxon>Endopterygota</taxon>
        <taxon>Hymenoptera</taxon>
        <taxon>Apocrita</taxon>
        <taxon>Aculeata</taxon>
        <taxon>Formicoidea</taxon>
        <taxon>Formicidae</taxon>
        <taxon>Formicinae</taxon>
        <taxon>Camponotus</taxon>
    </lineage>
</organism>
<evidence type="ECO:0000313" key="3">
    <source>
        <dbReference type="Proteomes" id="UP000000311"/>
    </source>
</evidence>
<accession>E2AYT1</accession>
<keyword evidence="1" id="KW-0175">Coiled coil</keyword>